<gene>
    <name evidence="4" type="primary">pspB</name>
    <name evidence="3" type="ORF">F6450_13680</name>
    <name evidence="4" type="ORF">HWA77_14645</name>
</gene>
<keyword evidence="2" id="KW-0812">Transmembrane</keyword>
<dbReference type="GO" id="GO:0006355">
    <property type="term" value="P:regulation of DNA-templated transcription"/>
    <property type="evidence" value="ECO:0007669"/>
    <property type="project" value="InterPro"/>
</dbReference>
<dbReference type="Pfam" id="PF06667">
    <property type="entry name" value="PspB"/>
    <property type="match status" value="1"/>
</dbReference>
<dbReference type="EMBL" id="VZUQ01000071">
    <property type="protein sequence ID" value="KAB1179412.1"/>
    <property type="molecule type" value="Genomic_DNA"/>
</dbReference>
<proteinExistence type="predicted"/>
<reference evidence="3 5" key="1">
    <citation type="submission" date="2019-09" db="EMBL/GenBank/DDBJ databases">
        <title>Photobacterium damselae subsp. damselae CDC-2227-81, a human clinical isolate.</title>
        <authorList>
            <person name="Osorio C.R."/>
        </authorList>
    </citation>
    <scope>NUCLEOTIDE SEQUENCE [LARGE SCALE GENOMIC DNA]</scope>
    <source>
        <strain evidence="3 5">CDC-2227-81</strain>
    </source>
</reference>
<feature type="transmembrane region" description="Helical" evidence="2">
    <location>
        <begin position="6"/>
        <end position="24"/>
    </location>
</feature>
<feature type="coiled-coil region" evidence="1">
    <location>
        <begin position="37"/>
        <end position="64"/>
    </location>
</feature>
<sequence>MSMGFLAVPLVVFCIFVAPLWLILHYRSKRRLGEGLSGEEQEKLQKLVARAEQMQERIVTLERILDAEAPQWRQK</sequence>
<evidence type="ECO:0000313" key="5">
    <source>
        <dbReference type="Proteomes" id="UP000480943"/>
    </source>
</evidence>
<dbReference type="GeneID" id="93398074"/>
<dbReference type="KEGG" id="pds:CAY62_08150"/>
<dbReference type="Proteomes" id="UP000480943">
    <property type="component" value="Unassembled WGS sequence"/>
</dbReference>
<reference evidence="4 6" key="2">
    <citation type="submission" date="2020-06" db="EMBL/GenBank/DDBJ databases">
        <title>Photobacterium damselae subsp. damselae comparative genomics.</title>
        <authorList>
            <person name="Osorio C.R."/>
        </authorList>
    </citation>
    <scope>NUCLEOTIDE SEQUENCE [LARGE SCALE GENOMIC DNA]</scope>
    <source>
        <strain evidence="4 6">TW250/03</strain>
    </source>
</reference>
<accession>A0A1C3DZ06</accession>
<evidence type="ECO:0000313" key="4">
    <source>
        <dbReference type="EMBL" id="NVP01450.1"/>
    </source>
</evidence>
<keyword evidence="2" id="KW-0472">Membrane</keyword>
<dbReference type="GO" id="GO:0009271">
    <property type="term" value="P:phage shock"/>
    <property type="evidence" value="ECO:0007669"/>
    <property type="project" value="InterPro"/>
</dbReference>
<evidence type="ECO:0000256" key="1">
    <source>
        <dbReference type="SAM" id="Coils"/>
    </source>
</evidence>
<name>A0A1C3DZ06_PHODD</name>
<evidence type="ECO:0000313" key="3">
    <source>
        <dbReference type="EMBL" id="KAB1179412.1"/>
    </source>
</evidence>
<protein>
    <submittedName>
        <fullName evidence="4">Envelope stress response membrane protein PspB</fullName>
    </submittedName>
</protein>
<dbReference type="Proteomes" id="UP000533429">
    <property type="component" value="Unassembled WGS sequence"/>
</dbReference>
<evidence type="ECO:0000256" key="2">
    <source>
        <dbReference type="SAM" id="Phobius"/>
    </source>
</evidence>
<dbReference type="InterPro" id="IPR009554">
    <property type="entry name" value="Phageshock_PspB"/>
</dbReference>
<dbReference type="RefSeq" id="WP_005298755.1">
    <property type="nucleotide sequence ID" value="NZ_AP026780.1"/>
</dbReference>
<dbReference type="NCBIfam" id="NF006993">
    <property type="entry name" value="PRK09458.1"/>
    <property type="match status" value="1"/>
</dbReference>
<organism evidence="4 6">
    <name type="scientific">Photobacterium damselae subsp. damselae</name>
    <name type="common">Listonella damsela</name>
    <dbReference type="NCBI Taxonomy" id="85581"/>
    <lineage>
        <taxon>Bacteria</taxon>
        <taxon>Pseudomonadati</taxon>
        <taxon>Pseudomonadota</taxon>
        <taxon>Gammaproteobacteria</taxon>
        <taxon>Vibrionales</taxon>
        <taxon>Vibrionaceae</taxon>
        <taxon>Photobacterium</taxon>
    </lineage>
</organism>
<comment type="caution">
    <text evidence="4">The sequence shown here is derived from an EMBL/GenBank/DDBJ whole genome shotgun (WGS) entry which is preliminary data.</text>
</comment>
<dbReference type="NCBIfam" id="TIGR02976">
    <property type="entry name" value="phageshock_pspB"/>
    <property type="match status" value="1"/>
</dbReference>
<dbReference type="EMBL" id="JABXOR010000918">
    <property type="protein sequence ID" value="NVP01450.1"/>
    <property type="molecule type" value="Genomic_DNA"/>
</dbReference>
<dbReference type="AlphaFoldDB" id="A0A1C3DZ06"/>
<evidence type="ECO:0000313" key="6">
    <source>
        <dbReference type="Proteomes" id="UP000533429"/>
    </source>
</evidence>
<keyword evidence="2" id="KW-1133">Transmembrane helix</keyword>
<keyword evidence="1" id="KW-0175">Coiled coil</keyword>